<keyword evidence="1" id="KW-1133">Transmembrane helix</keyword>
<dbReference type="Proteomes" id="UP000287960">
    <property type="component" value="Segment"/>
</dbReference>
<gene>
    <name evidence="2" type="primary">60</name>
    <name evidence="2" type="ORF">SEA_RIVERDALE_60</name>
</gene>
<evidence type="ECO:0000256" key="1">
    <source>
        <dbReference type="SAM" id="Phobius"/>
    </source>
</evidence>
<keyword evidence="1" id="KW-0812">Transmembrane</keyword>
<proteinExistence type="predicted"/>
<name>A0A3S9UHF0_9CAUD</name>
<protein>
    <submittedName>
        <fullName evidence="2">Uncharacterized protein</fullName>
    </submittedName>
</protein>
<organism evidence="2 3">
    <name type="scientific">Arthrobacter phage Riverdale</name>
    <dbReference type="NCBI Taxonomy" id="2499016"/>
    <lineage>
        <taxon>Viruses</taxon>
        <taxon>Duplodnaviria</taxon>
        <taxon>Heunggongvirae</taxon>
        <taxon>Uroviricota</taxon>
        <taxon>Caudoviricetes</taxon>
        <taxon>Korravirus</taxon>
        <taxon>Korravirus glenn</taxon>
    </lineage>
</organism>
<evidence type="ECO:0000313" key="3">
    <source>
        <dbReference type="Proteomes" id="UP000287960"/>
    </source>
</evidence>
<feature type="transmembrane region" description="Helical" evidence="1">
    <location>
        <begin position="7"/>
        <end position="25"/>
    </location>
</feature>
<evidence type="ECO:0000313" key="2">
    <source>
        <dbReference type="EMBL" id="AZS09753.1"/>
    </source>
</evidence>
<reference evidence="2 3" key="1">
    <citation type="submission" date="2018-12" db="EMBL/GenBank/DDBJ databases">
        <authorList>
            <person name="Aull H.G."/>
            <person name="Zack K."/>
            <person name="Garlena R.A."/>
            <person name="Russell D.A."/>
            <person name="Pope W.H."/>
            <person name="Jacobs-Sera D."/>
            <person name="Hatfull G.F."/>
        </authorList>
    </citation>
    <scope>NUCLEOTIDE SEQUENCE [LARGE SCALE GENOMIC DNA]</scope>
</reference>
<dbReference type="EMBL" id="MK279875">
    <property type="protein sequence ID" value="AZS09753.1"/>
    <property type="molecule type" value="Genomic_DNA"/>
</dbReference>
<sequence length="31" mass="3699">MEWWQNAGLWVWAGVLACIAVIWVQNHWPHP</sequence>
<accession>A0A3S9UHF0</accession>
<keyword evidence="1" id="KW-0472">Membrane</keyword>